<reference evidence="3 4" key="1">
    <citation type="journal article" date="2018" name="Nat. Ecol. Evol.">
        <title>Pezizomycetes genomes reveal the molecular basis of ectomycorrhizal truffle lifestyle.</title>
        <authorList>
            <person name="Murat C."/>
            <person name="Payen T."/>
            <person name="Noel B."/>
            <person name="Kuo A."/>
            <person name="Morin E."/>
            <person name="Chen J."/>
            <person name="Kohler A."/>
            <person name="Krizsan K."/>
            <person name="Balestrini R."/>
            <person name="Da Silva C."/>
            <person name="Montanini B."/>
            <person name="Hainaut M."/>
            <person name="Levati E."/>
            <person name="Barry K.W."/>
            <person name="Belfiori B."/>
            <person name="Cichocki N."/>
            <person name="Clum A."/>
            <person name="Dockter R.B."/>
            <person name="Fauchery L."/>
            <person name="Guy J."/>
            <person name="Iotti M."/>
            <person name="Le Tacon F."/>
            <person name="Lindquist E.A."/>
            <person name="Lipzen A."/>
            <person name="Malagnac F."/>
            <person name="Mello A."/>
            <person name="Molinier V."/>
            <person name="Miyauchi S."/>
            <person name="Poulain J."/>
            <person name="Riccioni C."/>
            <person name="Rubini A."/>
            <person name="Sitrit Y."/>
            <person name="Splivallo R."/>
            <person name="Traeger S."/>
            <person name="Wang M."/>
            <person name="Zifcakova L."/>
            <person name="Wipf D."/>
            <person name="Zambonelli A."/>
            <person name="Paolocci F."/>
            <person name="Nowrousian M."/>
            <person name="Ottonello S."/>
            <person name="Baldrian P."/>
            <person name="Spatafora J.W."/>
            <person name="Henrissat B."/>
            <person name="Nagy L.G."/>
            <person name="Aury J.M."/>
            <person name="Wincker P."/>
            <person name="Grigoriev I.V."/>
            <person name="Bonfante P."/>
            <person name="Martin F.M."/>
        </authorList>
    </citation>
    <scope>NUCLEOTIDE SEQUENCE [LARGE SCALE GENOMIC DNA]</scope>
    <source>
        <strain evidence="3 4">RN42</strain>
    </source>
</reference>
<feature type="transmembrane region" description="Helical" evidence="2">
    <location>
        <begin position="314"/>
        <end position="338"/>
    </location>
</feature>
<feature type="compositionally biased region" description="Low complexity" evidence="1">
    <location>
        <begin position="132"/>
        <end position="147"/>
    </location>
</feature>
<dbReference type="PANTHER" id="PTHR41807">
    <property type="entry name" value="GLUTATHIONE TRANSFERASE 3"/>
    <property type="match status" value="1"/>
</dbReference>
<gene>
    <name evidence="3" type="ORF">BJ508DRAFT_411626</name>
</gene>
<keyword evidence="2" id="KW-0812">Transmembrane</keyword>
<dbReference type="OrthoDB" id="4034134at2759"/>
<keyword evidence="2" id="KW-1133">Transmembrane helix</keyword>
<organism evidence="3 4">
    <name type="scientific">Ascobolus immersus RN42</name>
    <dbReference type="NCBI Taxonomy" id="1160509"/>
    <lineage>
        <taxon>Eukaryota</taxon>
        <taxon>Fungi</taxon>
        <taxon>Dikarya</taxon>
        <taxon>Ascomycota</taxon>
        <taxon>Pezizomycotina</taxon>
        <taxon>Pezizomycetes</taxon>
        <taxon>Pezizales</taxon>
        <taxon>Ascobolaceae</taxon>
        <taxon>Ascobolus</taxon>
    </lineage>
</organism>
<accession>A0A3N4IKW6</accession>
<keyword evidence="2" id="KW-0472">Membrane</keyword>
<dbReference type="GO" id="GO:0016020">
    <property type="term" value="C:membrane"/>
    <property type="evidence" value="ECO:0007669"/>
    <property type="project" value="TreeGrafter"/>
</dbReference>
<sequence length="378" mass="40725">MSLWLTKKRKSDLLDLADQLNIPADGLLKSELELQLATHLDAHADTLKSDPTFAPYYDTLAPTRSPVKRTVKPKETPELDQSLTEGPRSRRKTSRYVPGMTMSAESTPARDTSPPEPSTSRRRRIPSEKVSETFTTPSTSTGRTPRVPRAAAATAIQAINAAADATETALDTAAVVAETAVKKARKAGVPTTVPAVKRKLPQLGQKVLEVVKSFEVQQKAEVARDRVSNIAALQVGVTALEWAFLVRKLVPWTHAFATPSFPPALHDVKVPDLSILGTGLFWSAVWSWLVISVLVPAVGGYFFNLTQKSKRGRLVDPVVFAITKAVVTYAVLGYGWRMSGLVGLEGTAAVQVGVGRDVLWGGAAVGGVVGLYEAVLRK</sequence>
<dbReference type="Proteomes" id="UP000275078">
    <property type="component" value="Unassembled WGS sequence"/>
</dbReference>
<feature type="region of interest" description="Disordered" evidence="1">
    <location>
        <begin position="58"/>
        <end position="147"/>
    </location>
</feature>
<name>A0A3N4IKW6_ASCIM</name>
<evidence type="ECO:0000313" key="3">
    <source>
        <dbReference type="EMBL" id="RPA86057.1"/>
    </source>
</evidence>
<dbReference type="EMBL" id="ML119651">
    <property type="protein sequence ID" value="RPA86057.1"/>
    <property type="molecule type" value="Genomic_DNA"/>
</dbReference>
<proteinExistence type="predicted"/>
<dbReference type="PANTHER" id="PTHR41807:SF1">
    <property type="entry name" value="GLUTATHIONE TRANSFERASE 3"/>
    <property type="match status" value="1"/>
</dbReference>
<dbReference type="AlphaFoldDB" id="A0A3N4IKW6"/>
<dbReference type="STRING" id="1160509.A0A3N4IKW6"/>
<protein>
    <recommendedName>
        <fullName evidence="5">SAP domain-containing protein</fullName>
    </recommendedName>
</protein>
<evidence type="ECO:0000313" key="4">
    <source>
        <dbReference type="Proteomes" id="UP000275078"/>
    </source>
</evidence>
<feature type="transmembrane region" description="Helical" evidence="2">
    <location>
        <begin position="280"/>
        <end position="302"/>
    </location>
</feature>
<feature type="transmembrane region" description="Helical" evidence="2">
    <location>
        <begin position="358"/>
        <end position="376"/>
    </location>
</feature>
<evidence type="ECO:0008006" key="5">
    <source>
        <dbReference type="Google" id="ProtNLM"/>
    </source>
</evidence>
<evidence type="ECO:0000256" key="2">
    <source>
        <dbReference type="SAM" id="Phobius"/>
    </source>
</evidence>
<evidence type="ECO:0000256" key="1">
    <source>
        <dbReference type="SAM" id="MobiDB-lite"/>
    </source>
</evidence>
<keyword evidence="4" id="KW-1185">Reference proteome</keyword>
<dbReference type="InterPro" id="IPR038872">
    <property type="entry name" value="Put_GTT3"/>
</dbReference>